<dbReference type="EMBL" id="JAGPYM010000002">
    <property type="protein sequence ID" value="KAH6898784.1"/>
    <property type="molecule type" value="Genomic_DNA"/>
</dbReference>
<evidence type="ECO:0000313" key="3">
    <source>
        <dbReference type="Proteomes" id="UP000777438"/>
    </source>
</evidence>
<keyword evidence="3" id="KW-1185">Reference proteome</keyword>
<protein>
    <submittedName>
        <fullName evidence="2">Uncharacterized protein</fullName>
    </submittedName>
</protein>
<evidence type="ECO:0000313" key="2">
    <source>
        <dbReference type="EMBL" id="KAH6898784.1"/>
    </source>
</evidence>
<accession>A0A9P8WH21</accession>
<name>A0A9P8WH21_9HYPO</name>
<dbReference type="OrthoDB" id="5428038at2759"/>
<proteinExistence type="predicted"/>
<comment type="caution">
    <text evidence="2">The sequence shown here is derived from an EMBL/GenBank/DDBJ whole genome shotgun (WGS) entry which is preliminary data.</text>
</comment>
<feature type="region of interest" description="Disordered" evidence="1">
    <location>
        <begin position="1"/>
        <end position="38"/>
    </location>
</feature>
<evidence type="ECO:0000256" key="1">
    <source>
        <dbReference type="SAM" id="MobiDB-lite"/>
    </source>
</evidence>
<organism evidence="2 3">
    <name type="scientific">Thelonectria olida</name>
    <dbReference type="NCBI Taxonomy" id="1576542"/>
    <lineage>
        <taxon>Eukaryota</taxon>
        <taxon>Fungi</taxon>
        <taxon>Dikarya</taxon>
        <taxon>Ascomycota</taxon>
        <taxon>Pezizomycotina</taxon>
        <taxon>Sordariomycetes</taxon>
        <taxon>Hypocreomycetidae</taxon>
        <taxon>Hypocreales</taxon>
        <taxon>Nectriaceae</taxon>
        <taxon>Thelonectria</taxon>
    </lineage>
</organism>
<gene>
    <name evidence="2" type="ORF">B0T10DRAFT_556075</name>
</gene>
<dbReference type="AlphaFoldDB" id="A0A9P8WH21"/>
<reference evidence="2 3" key="1">
    <citation type="journal article" date="2021" name="Nat. Commun.">
        <title>Genetic determinants of endophytism in the Arabidopsis root mycobiome.</title>
        <authorList>
            <person name="Mesny F."/>
            <person name="Miyauchi S."/>
            <person name="Thiergart T."/>
            <person name="Pickel B."/>
            <person name="Atanasova L."/>
            <person name="Karlsson M."/>
            <person name="Huettel B."/>
            <person name="Barry K.W."/>
            <person name="Haridas S."/>
            <person name="Chen C."/>
            <person name="Bauer D."/>
            <person name="Andreopoulos W."/>
            <person name="Pangilinan J."/>
            <person name="LaButti K."/>
            <person name="Riley R."/>
            <person name="Lipzen A."/>
            <person name="Clum A."/>
            <person name="Drula E."/>
            <person name="Henrissat B."/>
            <person name="Kohler A."/>
            <person name="Grigoriev I.V."/>
            <person name="Martin F.M."/>
            <person name="Hacquard S."/>
        </authorList>
    </citation>
    <scope>NUCLEOTIDE SEQUENCE [LARGE SCALE GENOMIC DNA]</scope>
    <source>
        <strain evidence="2 3">MPI-CAGE-CH-0241</strain>
    </source>
</reference>
<dbReference type="Proteomes" id="UP000777438">
    <property type="component" value="Unassembled WGS sequence"/>
</dbReference>
<sequence length="814" mass="93401">MSQSHYRPPPWSMEFPPRLGEWEYEPPNTSEDRKRKSQKFSLSRFLNQLISRLENFLANEPVPQSSTPTTDATWNITNPKIHAETFGISTDGVESGIEKTDMELSGADQIDPDMADDSMADDSMADYLMADDSMADDSMADYSMADDSMTDYLIAEFSIAEFSMANDSIADDSMVNYLMTDDSMVDYLLAVDSMGDYSSADHSVVNTSMVDDSMVDDSITLSILELNQELEGLDLRTPEKHLHMVFRVFRAKVQPIFENNKIRVSTLKALLHPVNSEIRAKLNKRVMGHIEAMTALWCVRNAKPNDSQLIFNALACHLGTMDKRNSWSWHFFWMVSQKIRWRDDRVMIMPDHMVLETVISYCEHQVSSPTDHEDMMFNLLHVSLGVQNLTAYSESAGFWETVLAVLSQRYMGTTLRTFQRLMAVMSSWDKRISLDKCLEMYPGQCSRQDAWIIAKGRMLACGYLPVERTLRLCKVKWFAQAWFRLLMVAHAPMEEDRVRLVTEVYHVAKQTGYSEELIEDVIQNPNTPTWLFRDLAIASGDYRIADDLWFEAVSRVGYFRLTERWDWSTWIPFVEHMINDPDVPISKIFNKLALACGQPNETKPHRVQLGIKSRTQLLEMMGRWFLEQNCRTPRATVRAIQKCINVYRSIDSKLSPEMLRCLVEVVLRDLEAGGRGRLTRLAWLVRLVRHYAGDEEAERTLTQIRGWRWTIDHHAAVPMRRTRNQRLIDAQNDVDEAWAFLVESTRTAAPERLTREQRTSDAQNDIDETRAFLAGLARTGQLGSGSHDGDDPIHETLANSRANTKHASAGYDVW</sequence>